<dbReference type="GO" id="GO:0030288">
    <property type="term" value="C:outer membrane-bounded periplasmic space"/>
    <property type="evidence" value="ECO:0007669"/>
    <property type="project" value="TreeGrafter"/>
</dbReference>
<dbReference type="GO" id="GO:0007165">
    <property type="term" value="P:signal transduction"/>
    <property type="evidence" value="ECO:0007669"/>
    <property type="project" value="TreeGrafter"/>
</dbReference>
<dbReference type="OrthoDB" id="8365150at2"/>
<evidence type="ECO:0000259" key="1">
    <source>
        <dbReference type="SMART" id="SM00245"/>
    </source>
</evidence>
<evidence type="ECO:0000313" key="3">
    <source>
        <dbReference type="Proteomes" id="UP000281474"/>
    </source>
</evidence>
<reference evidence="2 3" key="1">
    <citation type="submission" date="2018-09" db="EMBL/GenBank/DDBJ databases">
        <title>Phylogeny of the Shewanellaceae, and recommendation for two new genera, Pseudoshewanella and Parashewanella.</title>
        <authorList>
            <person name="Wang G."/>
        </authorList>
    </citation>
    <scope>NUCLEOTIDE SEQUENCE [LARGE SCALE GENOMIC DNA]</scope>
    <source>
        <strain evidence="2 3">C51</strain>
    </source>
</reference>
<dbReference type="Gene3D" id="2.30.42.10">
    <property type="match status" value="1"/>
</dbReference>
<protein>
    <recommendedName>
        <fullName evidence="1">Tail specific protease domain-containing protein</fullName>
    </recommendedName>
</protein>
<sequence>MAYPDVGYRLLSLYRYWNIVHYFFPYKYLTDTNWREILSKHLPNFIKAENELAYELAVTKLIEEVDDSHVLLWGKNAIFSQNKYQAPYIAKWVEKQLIVSSRIPVLKKPNYHYQLEVGDIITEFNEMPIKEVIKQKTSLIAASNFKAKMLRLGYQFFIDSKKLSSITVIRKSKSLSFQLNNLPPNNIDFNQVDAPKVVGSHSILRGNVGYISIGQLAINDVDLAMNELFDTDGIIVDLRQYPKEPTLNELGKYFVDKPVEFVSATGAELGNPGEIGNKGKLKVNPGNALYQKPLVVLINEESQSQPEFIAMALQKGVNTTLVGSNSGGADGDMTFFYLPGGLKTSFSGVGIYYPNGGETQRIGITPDVRVEPTIEGIKKGKDELLDAAIANFGHSGQRFRDHPDSRDPRFLLT</sequence>
<dbReference type="GO" id="GO:0008236">
    <property type="term" value="F:serine-type peptidase activity"/>
    <property type="evidence" value="ECO:0007669"/>
    <property type="project" value="InterPro"/>
</dbReference>
<comment type="caution">
    <text evidence="2">The sequence shown here is derived from an EMBL/GenBank/DDBJ whole genome shotgun (WGS) entry which is preliminary data.</text>
</comment>
<evidence type="ECO:0000313" key="2">
    <source>
        <dbReference type="EMBL" id="RLV57796.1"/>
    </source>
</evidence>
<dbReference type="Gene3D" id="3.90.226.10">
    <property type="entry name" value="2-enoyl-CoA Hydratase, Chain A, domain 1"/>
    <property type="match status" value="1"/>
</dbReference>
<feature type="domain" description="Tail specific protease" evidence="1">
    <location>
        <begin position="161"/>
        <end position="371"/>
    </location>
</feature>
<dbReference type="Pfam" id="PF03572">
    <property type="entry name" value="Peptidase_S41"/>
    <property type="match status" value="1"/>
</dbReference>
<proteinExistence type="predicted"/>
<dbReference type="InterPro" id="IPR029045">
    <property type="entry name" value="ClpP/crotonase-like_dom_sf"/>
</dbReference>
<dbReference type="GO" id="GO:0004175">
    <property type="term" value="F:endopeptidase activity"/>
    <property type="evidence" value="ECO:0007669"/>
    <property type="project" value="TreeGrafter"/>
</dbReference>
<organism evidence="2 3">
    <name type="scientific">Parashewanella curva</name>
    <dbReference type="NCBI Taxonomy" id="2338552"/>
    <lineage>
        <taxon>Bacteria</taxon>
        <taxon>Pseudomonadati</taxon>
        <taxon>Pseudomonadota</taxon>
        <taxon>Gammaproteobacteria</taxon>
        <taxon>Alteromonadales</taxon>
        <taxon>Shewanellaceae</taxon>
        <taxon>Parashewanella</taxon>
    </lineage>
</organism>
<dbReference type="AlphaFoldDB" id="A0A3L8PR17"/>
<dbReference type="PANTHER" id="PTHR32060:SF30">
    <property type="entry name" value="CARBOXY-TERMINAL PROCESSING PROTEASE CTPA"/>
    <property type="match status" value="1"/>
</dbReference>
<accession>A0A3L8PR17</accession>
<keyword evidence="3" id="KW-1185">Reference proteome</keyword>
<dbReference type="InterPro" id="IPR005151">
    <property type="entry name" value="Tail-specific_protease"/>
</dbReference>
<dbReference type="Proteomes" id="UP000281474">
    <property type="component" value="Unassembled WGS sequence"/>
</dbReference>
<dbReference type="InterPro" id="IPR036034">
    <property type="entry name" value="PDZ_sf"/>
</dbReference>
<name>A0A3L8PR17_9GAMM</name>
<dbReference type="SMART" id="SM00245">
    <property type="entry name" value="TSPc"/>
    <property type="match status" value="1"/>
</dbReference>
<dbReference type="PANTHER" id="PTHR32060">
    <property type="entry name" value="TAIL-SPECIFIC PROTEASE"/>
    <property type="match status" value="1"/>
</dbReference>
<dbReference type="EMBL" id="QZEI01000140">
    <property type="protein sequence ID" value="RLV57796.1"/>
    <property type="molecule type" value="Genomic_DNA"/>
</dbReference>
<dbReference type="RefSeq" id="WP_121840858.1">
    <property type="nucleotide sequence ID" value="NZ_ML014889.1"/>
</dbReference>
<dbReference type="SUPFAM" id="SSF52096">
    <property type="entry name" value="ClpP/crotonase"/>
    <property type="match status" value="1"/>
</dbReference>
<dbReference type="GO" id="GO:0006508">
    <property type="term" value="P:proteolysis"/>
    <property type="evidence" value="ECO:0007669"/>
    <property type="project" value="InterPro"/>
</dbReference>
<gene>
    <name evidence="2" type="ORF">D5018_20620</name>
</gene>
<dbReference type="CDD" id="cd07562">
    <property type="entry name" value="Peptidase_S41_TRI"/>
    <property type="match status" value="1"/>
</dbReference>